<sequence>RHRLNVRLKLFQSNCKLRICSTNVDFYFSGHRPMDSSFKACVYLLPGETVKHDEPIVDGRLIFTDYRLVIVATPPGNIWSVPIALLWKAETVNLTFLKLTTKLALSVIICPTYPEYHIVPFGIQDSAVVNMAEFRTHRRFPSVVWRSQVTGAVLLRCAQPCVGLMFYRNQCDEQFMASVSKSCRENPGSKQIPGPTRLLIVDARTYRVAQLKRLLGGGSEHPDYYDQAQVCFMNMPNVHAVRLSFERLTQLYTLDTDVSWYSMLEKTCWLNYIAQLIKSALDIAFALEVDGRPVMVHCTDGWDRTAQLSSLAQLLADPYYRTVEGFVVLVEREWLYFGHKFADRCGQGGCNAYPDERSPIFLQWLDCVHQVRRQFPNYFEFSETFLVKLGLHIYSGLFGTFLGNSEENRQTVKLNARTCSVWALLSPRLNRRVINPFYKPGNQRLIVPSCSLPNLCLWDNLYRHALFPASKNVMGIVCLNEPRSAVVVNGPSEPSDFNTADQSTVTDSDNSSGLIPVESDEIREIAAHDEASEMLPPATAHIDESLFNNLCTNPELDTQVHRNFLGDLTNTATHTGCCLSPFSMDGNLDTEPKQFVFPVTDPSSSITAKKKLDSAPLDNTVAILPLSSVTKSPSDWYFSSSLRKSYCSHSSLNGVNEAIPHLNGVHLCDVSDLSKQCAVCVSVTSKRLSFSEDCNDVFVADEETPSTTDRHMKSVKECCPHSGLAPEKSLESDDQDVDEHDTSICCLHSGIVAQTQSTSTPPVNIGSNSCLSIRTHGEVRSTKRLSRCRTPSDNHSFVSFGSIESQRTPVSTVRRKSLESLGRVVCTPDTEDPSDNSDFTVHVSFRMLTWGRFLKIHPRLFHFIWKRSFLSVISSVIKFLSYHLVKFPNNSPYQNLIITKLRTCRRVGTSIDVRYRS</sequence>
<protein>
    <submittedName>
        <fullName evidence="7">Myotubularin protein 3</fullName>
    </submittedName>
</protein>
<feature type="active site" description="Phosphocysteine intermediate" evidence="3">
    <location>
        <position position="298"/>
    </location>
</feature>
<dbReference type="InterPro" id="IPR029021">
    <property type="entry name" value="Prot-tyrosine_phosphatase-like"/>
</dbReference>
<dbReference type="GO" id="GO:0046856">
    <property type="term" value="P:phosphatidylinositol dephosphorylation"/>
    <property type="evidence" value="ECO:0007669"/>
    <property type="project" value="TreeGrafter"/>
</dbReference>
<comment type="similarity">
    <text evidence="1">Belongs to the protein-tyrosine phosphatase family. Non-receptor class myotubularin subfamily.</text>
</comment>
<dbReference type="PANTHER" id="PTHR10807">
    <property type="entry name" value="MYOTUBULARIN-RELATED"/>
    <property type="match status" value="1"/>
</dbReference>
<dbReference type="PROSITE" id="PS00383">
    <property type="entry name" value="TYR_PHOSPHATASE_1"/>
    <property type="match status" value="1"/>
</dbReference>
<dbReference type="GO" id="GO:0052629">
    <property type="term" value="F:phosphatidylinositol-3,5-bisphosphate 3-phosphatase activity"/>
    <property type="evidence" value="ECO:0007669"/>
    <property type="project" value="TreeGrafter"/>
</dbReference>
<dbReference type="GO" id="GO:0010506">
    <property type="term" value="P:regulation of autophagy"/>
    <property type="evidence" value="ECO:0007669"/>
    <property type="project" value="TreeGrafter"/>
</dbReference>
<evidence type="ECO:0000256" key="4">
    <source>
        <dbReference type="PIRSR" id="PIRSR630564-2"/>
    </source>
</evidence>
<dbReference type="GO" id="GO:0004438">
    <property type="term" value="F:phosphatidylinositol-3-phosphate phosphatase activity"/>
    <property type="evidence" value="ECO:0007669"/>
    <property type="project" value="TreeGrafter"/>
</dbReference>
<evidence type="ECO:0000313" key="7">
    <source>
        <dbReference type="EMBL" id="TPP60021.1"/>
    </source>
</evidence>
<dbReference type="InterPro" id="IPR010569">
    <property type="entry name" value="Myotubularin-like_Pase_dom"/>
</dbReference>
<dbReference type="InterPro" id="IPR030564">
    <property type="entry name" value="Myotubularin"/>
</dbReference>
<dbReference type="GO" id="GO:0019903">
    <property type="term" value="F:protein phosphatase binding"/>
    <property type="evidence" value="ECO:0007669"/>
    <property type="project" value="TreeGrafter"/>
</dbReference>
<keyword evidence="8" id="KW-1185">Reference proteome</keyword>
<evidence type="ECO:0000256" key="1">
    <source>
        <dbReference type="ARBA" id="ARBA00007471"/>
    </source>
</evidence>
<dbReference type="OrthoDB" id="271628at2759"/>
<evidence type="ECO:0000313" key="8">
    <source>
        <dbReference type="Proteomes" id="UP000316759"/>
    </source>
</evidence>
<dbReference type="AlphaFoldDB" id="A0A504YHR3"/>
<dbReference type="PANTHER" id="PTHR10807:SF75">
    <property type="entry name" value="PHOSPHATIDYLINOSITOL-3-PHOSPHATE PHOSPHATASE"/>
    <property type="match status" value="1"/>
</dbReference>
<organism evidence="7 8">
    <name type="scientific">Fasciola gigantica</name>
    <name type="common">Giant liver fluke</name>
    <dbReference type="NCBI Taxonomy" id="46835"/>
    <lineage>
        <taxon>Eukaryota</taxon>
        <taxon>Metazoa</taxon>
        <taxon>Spiralia</taxon>
        <taxon>Lophotrochozoa</taxon>
        <taxon>Platyhelminthes</taxon>
        <taxon>Trematoda</taxon>
        <taxon>Digenea</taxon>
        <taxon>Plagiorchiida</taxon>
        <taxon>Echinostomata</taxon>
        <taxon>Echinostomatoidea</taxon>
        <taxon>Fasciolidae</taxon>
        <taxon>Fasciola</taxon>
    </lineage>
</organism>
<comment type="caution">
    <text evidence="7">The sequence shown here is derived from an EMBL/GenBank/DDBJ whole genome shotgun (WGS) entry which is preliminary data.</text>
</comment>
<gene>
    <name evidence="7" type="ORF">FGIG_06761</name>
</gene>
<name>A0A504YHR3_FASGI</name>
<evidence type="ECO:0000256" key="2">
    <source>
        <dbReference type="ARBA" id="ARBA00023098"/>
    </source>
</evidence>
<feature type="non-terminal residue" evidence="7">
    <location>
        <position position="1"/>
    </location>
</feature>
<dbReference type="PROSITE" id="PS51339">
    <property type="entry name" value="PPASE_MYOTUBULARIN"/>
    <property type="match status" value="1"/>
</dbReference>
<dbReference type="SUPFAM" id="SSF52799">
    <property type="entry name" value="(Phosphotyrosine protein) phosphatases II"/>
    <property type="match status" value="1"/>
</dbReference>
<evidence type="ECO:0000259" key="6">
    <source>
        <dbReference type="PROSITE" id="PS51339"/>
    </source>
</evidence>
<dbReference type="InterPro" id="IPR016130">
    <property type="entry name" value="Tyr_Pase_AS"/>
</dbReference>
<dbReference type="Proteomes" id="UP000316759">
    <property type="component" value="Unassembled WGS sequence"/>
</dbReference>
<evidence type="ECO:0000256" key="5">
    <source>
        <dbReference type="SAM" id="MobiDB-lite"/>
    </source>
</evidence>
<evidence type="ECO:0000256" key="3">
    <source>
        <dbReference type="PIRSR" id="PIRSR630564-1"/>
    </source>
</evidence>
<feature type="binding site" evidence="4">
    <location>
        <begin position="298"/>
        <end position="304"/>
    </location>
    <ligand>
        <name>substrate</name>
    </ligand>
</feature>
<dbReference type="STRING" id="46835.A0A504YHR3"/>
<feature type="compositionally biased region" description="Polar residues" evidence="5">
    <location>
        <begin position="495"/>
        <end position="513"/>
    </location>
</feature>
<dbReference type="SMART" id="SM00404">
    <property type="entry name" value="PTPc_motif"/>
    <property type="match status" value="1"/>
</dbReference>
<accession>A0A504YHR3</accession>
<dbReference type="EMBL" id="SUNJ01009939">
    <property type="protein sequence ID" value="TPP60021.1"/>
    <property type="molecule type" value="Genomic_DNA"/>
</dbReference>
<feature type="region of interest" description="Disordered" evidence="5">
    <location>
        <begin position="493"/>
        <end position="513"/>
    </location>
</feature>
<dbReference type="GO" id="GO:0005737">
    <property type="term" value="C:cytoplasm"/>
    <property type="evidence" value="ECO:0007669"/>
    <property type="project" value="TreeGrafter"/>
</dbReference>
<dbReference type="GO" id="GO:0016020">
    <property type="term" value="C:membrane"/>
    <property type="evidence" value="ECO:0007669"/>
    <property type="project" value="TreeGrafter"/>
</dbReference>
<reference evidence="7 8" key="1">
    <citation type="submission" date="2019-04" db="EMBL/GenBank/DDBJ databases">
        <title>Annotation for the trematode Fasciola gigantica.</title>
        <authorList>
            <person name="Choi Y.-J."/>
        </authorList>
    </citation>
    <scope>NUCLEOTIDE SEQUENCE [LARGE SCALE GENOMIC DNA]</scope>
    <source>
        <strain evidence="7">Uganda_cow_1</strain>
    </source>
</reference>
<proteinExistence type="inferred from homology"/>
<feature type="domain" description="Myotubularin phosphatase" evidence="6">
    <location>
        <begin position="47"/>
        <end position="462"/>
    </location>
</feature>
<keyword evidence="2" id="KW-0443">Lipid metabolism</keyword>
<dbReference type="Pfam" id="PF06602">
    <property type="entry name" value="Myotub-related"/>
    <property type="match status" value="1"/>
</dbReference>
<dbReference type="InterPro" id="IPR003595">
    <property type="entry name" value="Tyr_Pase_cat"/>
</dbReference>